<accession>A0A5M9K9U4</accession>
<evidence type="ECO:0000313" key="2">
    <source>
        <dbReference type="Proteomes" id="UP000322873"/>
    </source>
</evidence>
<name>A0A5M9K9U4_MONFR</name>
<gene>
    <name evidence="1" type="ORF">EYC84_006914</name>
</gene>
<dbReference type="AlphaFoldDB" id="A0A5M9K9U4"/>
<sequence>MKRIPQRKLLQRKWKKNEKGLDARANGFEDAIDGDKPVTVVGGGGLRQNSFSQDPIRIEIRSKRENVEVGGGSYILIRTSRLVVLG</sequence>
<dbReference type="Proteomes" id="UP000322873">
    <property type="component" value="Unassembled WGS sequence"/>
</dbReference>
<reference evidence="1 2" key="1">
    <citation type="submission" date="2019-06" db="EMBL/GenBank/DDBJ databases">
        <title>Genome Sequence of the Brown Rot Fungal Pathogen Monilinia fructicola.</title>
        <authorList>
            <person name="De Miccolis Angelini R.M."/>
            <person name="Landi L."/>
            <person name="Abate D."/>
            <person name="Pollastro S."/>
            <person name="Romanazzi G."/>
            <person name="Faretra F."/>
        </authorList>
    </citation>
    <scope>NUCLEOTIDE SEQUENCE [LARGE SCALE GENOMIC DNA]</scope>
    <source>
        <strain evidence="1 2">Mfrc123</strain>
    </source>
</reference>
<evidence type="ECO:0000313" key="1">
    <source>
        <dbReference type="EMBL" id="KAA8576872.1"/>
    </source>
</evidence>
<protein>
    <submittedName>
        <fullName evidence="1">Uncharacterized protein</fullName>
    </submittedName>
</protein>
<dbReference type="EMBL" id="VICG01000001">
    <property type="protein sequence ID" value="KAA8576872.1"/>
    <property type="molecule type" value="Genomic_DNA"/>
</dbReference>
<keyword evidence="2" id="KW-1185">Reference proteome</keyword>
<proteinExistence type="predicted"/>
<organism evidence="1 2">
    <name type="scientific">Monilinia fructicola</name>
    <name type="common">Brown rot fungus</name>
    <name type="synonym">Ciboria fructicola</name>
    <dbReference type="NCBI Taxonomy" id="38448"/>
    <lineage>
        <taxon>Eukaryota</taxon>
        <taxon>Fungi</taxon>
        <taxon>Dikarya</taxon>
        <taxon>Ascomycota</taxon>
        <taxon>Pezizomycotina</taxon>
        <taxon>Leotiomycetes</taxon>
        <taxon>Helotiales</taxon>
        <taxon>Sclerotiniaceae</taxon>
        <taxon>Monilinia</taxon>
    </lineage>
</organism>
<comment type="caution">
    <text evidence="1">The sequence shown here is derived from an EMBL/GenBank/DDBJ whole genome shotgun (WGS) entry which is preliminary data.</text>
</comment>